<evidence type="ECO:0000313" key="2">
    <source>
        <dbReference type="EMBL" id="GAA1685123.1"/>
    </source>
</evidence>
<keyword evidence="1" id="KW-1133">Transmembrane helix</keyword>
<dbReference type="RefSeq" id="WP_344151547.1">
    <property type="nucleotide sequence ID" value="NZ_BAAANF010000010.1"/>
</dbReference>
<name>A0ABP4TB29_9ACTN</name>
<keyword evidence="1" id="KW-0812">Transmembrane</keyword>
<evidence type="ECO:0000313" key="3">
    <source>
        <dbReference type="Proteomes" id="UP001500280"/>
    </source>
</evidence>
<dbReference type="EMBL" id="BAAANF010000010">
    <property type="protein sequence ID" value="GAA1685123.1"/>
    <property type="molecule type" value="Genomic_DNA"/>
</dbReference>
<dbReference type="Proteomes" id="UP001500280">
    <property type="component" value="Unassembled WGS sequence"/>
</dbReference>
<reference evidence="3" key="1">
    <citation type="journal article" date="2019" name="Int. J. Syst. Evol. Microbiol.">
        <title>The Global Catalogue of Microorganisms (GCM) 10K type strain sequencing project: providing services to taxonomists for standard genome sequencing and annotation.</title>
        <authorList>
            <consortium name="The Broad Institute Genomics Platform"/>
            <consortium name="The Broad Institute Genome Sequencing Center for Infectious Disease"/>
            <person name="Wu L."/>
            <person name="Ma J."/>
        </authorList>
    </citation>
    <scope>NUCLEOTIDE SEQUENCE [LARGE SCALE GENOMIC DNA]</scope>
    <source>
        <strain evidence="3">JCM 14307</strain>
    </source>
</reference>
<protein>
    <recommendedName>
        <fullName evidence="4">PH domain-containing protein</fullName>
    </recommendedName>
</protein>
<keyword evidence="1" id="KW-0472">Membrane</keyword>
<feature type="transmembrane region" description="Helical" evidence="1">
    <location>
        <begin position="31"/>
        <end position="53"/>
    </location>
</feature>
<comment type="caution">
    <text evidence="2">The sequence shown here is derived from an EMBL/GenBank/DDBJ whole genome shotgun (WGS) entry which is preliminary data.</text>
</comment>
<organism evidence="2 3">
    <name type="scientific">Kribbella yunnanensis</name>
    <dbReference type="NCBI Taxonomy" id="190194"/>
    <lineage>
        <taxon>Bacteria</taxon>
        <taxon>Bacillati</taxon>
        <taxon>Actinomycetota</taxon>
        <taxon>Actinomycetes</taxon>
        <taxon>Propionibacteriales</taxon>
        <taxon>Kribbellaceae</taxon>
        <taxon>Kribbella</taxon>
    </lineage>
</organism>
<keyword evidence="3" id="KW-1185">Reference proteome</keyword>
<sequence>MTTLGELPPADWTAVYERTGRVEFPLRRLAFGVRTMPLFLFLVPVVVLSATMIGDAVVFAKVLSGFGIVGFLVGFGGVSWQLVTRKPALVVDAEGVRLGRRSIPWADFAMARLPAGPRGFRYVALKPVDGPLKEIRVSHATIQDLDAFTHWLNALRDNRRTAEGDAHADHG</sequence>
<feature type="transmembrane region" description="Helical" evidence="1">
    <location>
        <begin position="59"/>
        <end position="80"/>
    </location>
</feature>
<gene>
    <name evidence="2" type="ORF">GCM10009745_31980</name>
</gene>
<evidence type="ECO:0000256" key="1">
    <source>
        <dbReference type="SAM" id="Phobius"/>
    </source>
</evidence>
<accession>A0ABP4TB29</accession>
<proteinExistence type="predicted"/>
<evidence type="ECO:0008006" key="4">
    <source>
        <dbReference type="Google" id="ProtNLM"/>
    </source>
</evidence>